<comment type="similarity">
    <text evidence="1">Belongs to the ATP-dependent AMP-binding enzyme family.</text>
</comment>
<sequence>MKTFLLRSLWRLHLITPRGIVRLLNCFLHEGITMMAVVRFAARYHTHDCAVVSDNQHVDFQDFYALAQRLSHQLYHKYHLKSSQHVALFCRNHLVSALLLPALSRLGVHVRLLNTDLSSEQLAKLMSRPFALFIYDEELIQADGLDDMCPMVSCEALLESIKRQDAIEKVVLPHIKRGGNISVMTGGSSGNYKEAARQTGIVQFLPPFFSLLRDLHIDSYQSVLIGLPFYHGFGLATLIISLVMGKKICLLRHFDAEKVLNIVATERVEVMPMVPAMLARLWQTEGAEARLRSLKCIISGGDRLDVSLARHTMERLGSVLYNLYGTSEAGFFMLATPQQLIYGDEVSIGRPIRGMQCAVRETDAEGVGTLWVKCRWAMKGRQNSWQNTGDRVLQLSDGRFLHRGRADRMVVCGGENVYPEHVEKVLKSYPLVADALVYAIPDTRFGRVLNAQIELKTNTQIDENDLKVWLKLKLSRAEMPHHFSFGSIKILSTGKHSLLK</sequence>
<organism evidence="5 6">
    <name type="scientific">Prevotella intermedia</name>
    <dbReference type="NCBI Taxonomy" id="28131"/>
    <lineage>
        <taxon>Bacteria</taxon>
        <taxon>Pseudomonadati</taxon>
        <taxon>Bacteroidota</taxon>
        <taxon>Bacteroidia</taxon>
        <taxon>Bacteroidales</taxon>
        <taxon>Prevotellaceae</taxon>
        <taxon>Prevotella</taxon>
    </lineage>
</organism>
<dbReference type="InterPro" id="IPR025110">
    <property type="entry name" value="AMP-bd_C"/>
</dbReference>
<dbReference type="AlphaFoldDB" id="A0A0S3UM18"/>
<evidence type="ECO:0000256" key="2">
    <source>
        <dbReference type="ARBA" id="ARBA00022598"/>
    </source>
</evidence>
<dbReference type="Pfam" id="PF13193">
    <property type="entry name" value="AMP-binding_C"/>
    <property type="match status" value="1"/>
</dbReference>
<evidence type="ECO:0000259" key="4">
    <source>
        <dbReference type="Pfam" id="PF13193"/>
    </source>
</evidence>
<dbReference type="CDD" id="cd04433">
    <property type="entry name" value="AFD_class_I"/>
    <property type="match status" value="1"/>
</dbReference>
<evidence type="ECO:0000313" key="5">
    <source>
        <dbReference type="EMBL" id="BAU18491.1"/>
    </source>
</evidence>
<dbReference type="InterPro" id="IPR000873">
    <property type="entry name" value="AMP-dep_synth/lig_dom"/>
</dbReference>
<dbReference type="SUPFAM" id="SSF56801">
    <property type="entry name" value="Acetyl-CoA synthetase-like"/>
    <property type="match status" value="1"/>
</dbReference>
<protein>
    <submittedName>
        <fullName evidence="5">Putative acyl-CoA synthetase</fullName>
    </submittedName>
</protein>
<dbReference type="RefSeq" id="WP_096406990.1">
    <property type="nucleotide sequence ID" value="NZ_AP014597.1"/>
</dbReference>
<dbReference type="PANTHER" id="PTHR43201:SF5">
    <property type="entry name" value="MEDIUM-CHAIN ACYL-COA LIGASE ACSF2, MITOCHONDRIAL"/>
    <property type="match status" value="1"/>
</dbReference>
<feature type="domain" description="AMP-dependent synthetase/ligase" evidence="3">
    <location>
        <begin position="41"/>
        <end position="380"/>
    </location>
</feature>
<evidence type="ECO:0000256" key="1">
    <source>
        <dbReference type="ARBA" id="ARBA00006432"/>
    </source>
</evidence>
<dbReference type="InterPro" id="IPR042099">
    <property type="entry name" value="ANL_N_sf"/>
</dbReference>
<dbReference type="Gene3D" id="3.30.300.30">
    <property type="match status" value="1"/>
</dbReference>
<dbReference type="GO" id="GO:0031956">
    <property type="term" value="F:medium-chain fatty acid-CoA ligase activity"/>
    <property type="evidence" value="ECO:0007669"/>
    <property type="project" value="TreeGrafter"/>
</dbReference>
<dbReference type="Gene3D" id="3.40.50.12780">
    <property type="entry name" value="N-terminal domain of ligase-like"/>
    <property type="match status" value="1"/>
</dbReference>
<dbReference type="Proteomes" id="UP000217431">
    <property type="component" value="Chromosome I"/>
</dbReference>
<reference evidence="5 6" key="1">
    <citation type="journal article" date="2016" name="DNA Res.">
        <title>The complete genome sequencing of Prevotella intermedia strain OMA14 and a subsequent fine-scale, intra-species genomic comparison reveal an unusual amplification of conjugative and mobile transposons and identify a novel Prevotella-lineage-specific repeat.</title>
        <authorList>
            <person name="Naito M."/>
            <person name="Ogura Y."/>
            <person name="Itoh T."/>
            <person name="Shoji M."/>
            <person name="Okamoto M."/>
            <person name="Hayashi T."/>
            <person name="Nakayama K."/>
        </authorList>
    </citation>
    <scope>NUCLEOTIDE SEQUENCE [LARGE SCALE GENOMIC DNA]</scope>
    <source>
        <strain evidence="5 6">OMA14</strain>
    </source>
</reference>
<gene>
    <name evidence="5" type="ORF">PIOMA14_I_1983</name>
</gene>
<evidence type="ECO:0000259" key="3">
    <source>
        <dbReference type="Pfam" id="PF00501"/>
    </source>
</evidence>
<name>A0A0S3UM18_PREIN</name>
<dbReference type="PANTHER" id="PTHR43201">
    <property type="entry name" value="ACYL-COA SYNTHETASE"/>
    <property type="match status" value="1"/>
</dbReference>
<accession>A0A0S3UM18</accession>
<keyword evidence="2" id="KW-0436">Ligase</keyword>
<dbReference type="EMBL" id="AP014597">
    <property type="protein sequence ID" value="BAU18491.1"/>
    <property type="molecule type" value="Genomic_DNA"/>
</dbReference>
<feature type="domain" description="AMP-binding enzyme C-terminal" evidence="4">
    <location>
        <begin position="422"/>
        <end position="485"/>
    </location>
</feature>
<proteinExistence type="inferred from homology"/>
<evidence type="ECO:0000313" key="6">
    <source>
        <dbReference type="Proteomes" id="UP000217431"/>
    </source>
</evidence>
<dbReference type="Pfam" id="PF00501">
    <property type="entry name" value="AMP-binding"/>
    <property type="match status" value="1"/>
</dbReference>
<dbReference type="STRING" id="28131.BWX40_07825"/>
<dbReference type="GO" id="GO:0006631">
    <property type="term" value="P:fatty acid metabolic process"/>
    <property type="evidence" value="ECO:0007669"/>
    <property type="project" value="TreeGrafter"/>
</dbReference>
<dbReference type="InterPro" id="IPR045851">
    <property type="entry name" value="AMP-bd_C_sf"/>
</dbReference>